<sequence>MQKRNSHVRKSHYHPPKPQTEKQVRETVSGNRSKNQNVKSVSRNSSRSASVKKSASPHKGMPSRNLPAKHPAPMRFIFWKKSRKKLLSLRSAVLLLVICLLGGTGIHFAYKLGSGLLSRDKKSAEAMSHKVKEKEEELLEMQKTEEITFSPHSVASTKPENLIDYTEVQIDGTTLGNISEYVPEAPISFDSGKKYTDIKGILTFRGNNFRDTAAYGTAGLKEKTLTEKWTKDTGSLSSEGTVWTGSGWTGQPLIQKWPQNVRAHMNMYDWAKEQEELTEVIYACMDGYVYFLDLATGKETRDSLYLGYTFKGSGALDPRGYPILYVGAGYNSDQGTARVFVINLLDCSTMYTFGNNDEFSLRGSLSFFDSSPLVDAETDTLIYPGENGILYLIKLNTQYDPDAGTLSINPSRTVKWHYYGKRSSTESFWVGMETSAAVYKNYLFSPDNGGNLMCLDLNTMELVWVQDILDDSNSTPVLSVENGHLYLYVSTSFRLGWRSYDQATVPVWKIDAETGEIIWQRDYQCYTDDGVSGGVQSTIASGKNDLKDFVYVTVSKTEDNATGVLNCLDKKTGEKIWEHKAGYAWSSPVCVYDKEGHGSVIYCSSDGNMYLLDGKTGQVYDTLSLSEGVIEASPAVYGNTVVVGTRDCKIWGVKLG</sequence>
<dbReference type="PANTHER" id="PTHR34512">
    <property type="entry name" value="CELL SURFACE PROTEIN"/>
    <property type="match status" value="1"/>
</dbReference>
<dbReference type="AlphaFoldDB" id="A0A6N2SCL5"/>
<proteinExistence type="predicted"/>
<gene>
    <name evidence="4" type="ORF">BGLFYP119_01062</name>
</gene>
<evidence type="ECO:0000259" key="3">
    <source>
        <dbReference type="Pfam" id="PF13360"/>
    </source>
</evidence>
<dbReference type="SMART" id="SM00564">
    <property type="entry name" value="PQQ"/>
    <property type="match status" value="4"/>
</dbReference>
<evidence type="ECO:0000313" key="4">
    <source>
        <dbReference type="EMBL" id="VYS90749.1"/>
    </source>
</evidence>
<dbReference type="Pfam" id="PF13360">
    <property type="entry name" value="PQQ_2"/>
    <property type="match status" value="2"/>
</dbReference>
<dbReference type="InterPro" id="IPR011047">
    <property type="entry name" value="Quinoprotein_ADH-like_sf"/>
</dbReference>
<dbReference type="EMBL" id="CACRST010000010">
    <property type="protein sequence ID" value="VYS90749.1"/>
    <property type="molecule type" value="Genomic_DNA"/>
</dbReference>
<dbReference type="SUPFAM" id="SSF50998">
    <property type="entry name" value="Quinoprotein alcohol dehydrogenase-like"/>
    <property type="match status" value="2"/>
</dbReference>
<dbReference type="InterPro" id="IPR002372">
    <property type="entry name" value="PQQ_rpt_dom"/>
</dbReference>
<feature type="domain" description="Pyrrolo-quinoline quinone repeat" evidence="3">
    <location>
        <begin position="435"/>
        <end position="539"/>
    </location>
</feature>
<feature type="compositionally biased region" description="Low complexity" evidence="1">
    <location>
        <begin position="33"/>
        <end position="54"/>
    </location>
</feature>
<feature type="domain" description="Pyrrolo-quinoline quinone repeat" evidence="3">
    <location>
        <begin position="562"/>
        <end position="652"/>
    </location>
</feature>
<evidence type="ECO:0000256" key="1">
    <source>
        <dbReference type="SAM" id="MobiDB-lite"/>
    </source>
</evidence>
<protein>
    <submittedName>
        <fullName evidence="4">Outer membrane biogenesis protein BamB</fullName>
    </submittedName>
</protein>
<feature type="region of interest" description="Disordered" evidence="1">
    <location>
        <begin position="1"/>
        <end position="68"/>
    </location>
</feature>
<accession>A0A6N2SCL5</accession>
<dbReference type="RefSeq" id="WP_412110109.1">
    <property type="nucleotide sequence ID" value="NZ_CACRST010000010.1"/>
</dbReference>
<keyword evidence="2" id="KW-0812">Transmembrane</keyword>
<evidence type="ECO:0000256" key="2">
    <source>
        <dbReference type="SAM" id="Phobius"/>
    </source>
</evidence>
<keyword evidence="2" id="KW-1133">Transmembrane helix</keyword>
<reference evidence="4" key="1">
    <citation type="submission" date="2019-11" db="EMBL/GenBank/DDBJ databases">
        <authorList>
            <person name="Feng L."/>
        </authorList>
    </citation>
    <scope>NUCLEOTIDE SEQUENCE</scope>
    <source>
        <strain evidence="4">BgluceraseaLFYP119</strain>
    </source>
</reference>
<keyword evidence="2" id="KW-0472">Membrane</keyword>
<feature type="transmembrane region" description="Helical" evidence="2">
    <location>
        <begin position="87"/>
        <end position="110"/>
    </location>
</feature>
<dbReference type="Gene3D" id="2.130.10.10">
    <property type="entry name" value="YVTN repeat-like/Quinoprotein amine dehydrogenase"/>
    <property type="match status" value="2"/>
</dbReference>
<organism evidence="4">
    <name type="scientific">Blautia glucerasea</name>
    <dbReference type="NCBI Taxonomy" id="536633"/>
    <lineage>
        <taxon>Bacteria</taxon>
        <taxon>Bacillati</taxon>
        <taxon>Bacillota</taxon>
        <taxon>Clostridia</taxon>
        <taxon>Lachnospirales</taxon>
        <taxon>Lachnospiraceae</taxon>
        <taxon>Blautia</taxon>
    </lineage>
</organism>
<dbReference type="PANTHER" id="PTHR34512:SF30">
    <property type="entry name" value="OUTER MEMBRANE PROTEIN ASSEMBLY FACTOR BAMB"/>
    <property type="match status" value="1"/>
</dbReference>
<name>A0A6N2SCL5_9FIRM</name>
<feature type="compositionally biased region" description="Basic residues" evidence="1">
    <location>
        <begin position="1"/>
        <end position="15"/>
    </location>
</feature>
<dbReference type="InterPro" id="IPR015943">
    <property type="entry name" value="WD40/YVTN_repeat-like_dom_sf"/>
</dbReference>
<dbReference type="InterPro" id="IPR018391">
    <property type="entry name" value="PQQ_b-propeller_rpt"/>
</dbReference>